<dbReference type="Gene3D" id="1.10.10.60">
    <property type="entry name" value="Homeodomain-like"/>
    <property type="match status" value="2"/>
</dbReference>
<evidence type="ECO:0000313" key="8">
    <source>
        <dbReference type="Proteomes" id="UP000564644"/>
    </source>
</evidence>
<dbReference type="PANTHER" id="PTHR46796:SF13">
    <property type="entry name" value="HTH-TYPE TRANSCRIPTIONAL ACTIVATOR RHAS"/>
    <property type="match status" value="1"/>
</dbReference>
<dbReference type="GO" id="GO:0003700">
    <property type="term" value="F:DNA-binding transcription factor activity"/>
    <property type="evidence" value="ECO:0007669"/>
    <property type="project" value="InterPro"/>
</dbReference>
<dbReference type="InterPro" id="IPR037923">
    <property type="entry name" value="HTH-like"/>
</dbReference>
<dbReference type="Pfam" id="PF12833">
    <property type="entry name" value="HTH_18"/>
    <property type="match status" value="1"/>
</dbReference>
<dbReference type="PROSITE" id="PS01124">
    <property type="entry name" value="HTH_ARAC_FAMILY_2"/>
    <property type="match status" value="1"/>
</dbReference>
<dbReference type="InterPro" id="IPR050204">
    <property type="entry name" value="AraC_XylS_family_regulators"/>
</dbReference>
<sequence length="277" mass="31780">MHTPKPDALKALHDMLPNLQIDLIEAHLTQCRPDWRELDYVPAYSKLYFICEGEGWLKIGDREHRPKPGQLCLMPAHIRQSFSAIDGLPPFRKYWCHFTADVGSTGLFQWLETPGCLDVAEPERVTELFEALIACQRERSLSARLREKAALLELLAVVAERAAVRAGGRQAEDAERLSRIAAYIEERLHGPVTLEEIAKQVHLHPNYLIRYFKKHFGMTPLRYLNRKRMEKARFLLRATPFSIKEIAARTGFDDANHFAKAFRRESGSSPSAFRAKM</sequence>
<dbReference type="SMART" id="SM00342">
    <property type="entry name" value="HTH_ARAC"/>
    <property type="match status" value="1"/>
</dbReference>
<dbReference type="Pfam" id="PF02311">
    <property type="entry name" value="AraC_binding"/>
    <property type="match status" value="1"/>
</dbReference>
<evidence type="ECO:0000259" key="6">
    <source>
        <dbReference type="PROSITE" id="PS01124"/>
    </source>
</evidence>
<keyword evidence="4" id="KW-0010">Activator</keyword>
<dbReference type="Gene3D" id="2.60.120.280">
    <property type="entry name" value="Regulatory protein AraC"/>
    <property type="match status" value="1"/>
</dbReference>
<keyword evidence="1" id="KW-0963">Cytoplasm</keyword>
<dbReference type="Proteomes" id="UP000564644">
    <property type="component" value="Unassembled WGS sequence"/>
</dbReference>
<gene>
    <name evidence="7" type="ORF">H7C18_31825</name>
</gene>
<evidence type="ECO:0000256" key="2">
    <source>
        <dbReference type="ARBA" id="ARBA00023015"/>
    </source>
</evidence>
<dbReference type="GO" id="GO:0043565">
    <property type="term" value="F:sequence-specific DNA binding"/>
    <property type="evidence" value="ECO:0007669"/>
    <property type="project" value="InterPro"/>
</dbReference>
<dbReference type="SUPFAM" id="SSF51215">
    <property type="entry name" value="Regulatory protein AraC"/>
    <property type="match status" value="1"/>
</dbReference>
<keyword evidence="8" id="KW-1185">Reference proteome</keyword>
<dbReference type="EMBL" id="JACJVO010000050">
    <property type="protein sequence ID" value="MBB6735509.1"/>
    <property type="molecule type" value="Genomic_DNA"/>
</dbReference>
<keyword evidence="2" id="KW-0805">Transcription regulation</keyword>
<evidence type="ECO:0000256" key="5">
    <source>
        <dbReference type="ARBA" id="ARBA00023163"/>
    </source>
</evidence>
<feature type="domain" description="HTH araC/xylS-type" evidence="6">
    <location>
        <begin position="178"/>
        <end position="276"/>
    </location>
</feature>
<dbReference type="RefSeq" id="WP_185133158.1">
    <property type="nucleotide sequence ID" value="NZ_JACJVO010000050.1"/>
</dbReference>
<keyword evidence="3" id="KW-0238">DNA-binding</keyword>
<dbReference type="InterPro" id="IPR018062">
    <property type="entry name" value="HTH_AraC-typ_CS"/>
</dbReference>
<dbReference type="PANTHER" id="PTHR46796">
    <property type="entry name" value="HTH-TYPE TRANSCRIPTIONAL ACTIVATOR RHAS-RELATED"/>
    <property type="match status" value="1"/>
</dbReference>
<name>A0A7X0SUR2_9BACL</name>
<dbReference type="PROSITE" id="PS00041">
    <property type="entry name" value="HTH_ARAC_FAMILY_1"/>
    <property type="match status" value="1"/>
</dbReference>
<evidence type="ECO:0000256" key="3">
    <source>
        <dbReference type="ARBA" id="ARBA00023125"/>
    </source>
</evidence>
<dbReference type="AlphaFoldDB" id="A0A7X0SUR2"/>
<comment type="caution">
    <text evidence="7">The sequence shown here is derived from an EMBL/GenBank/DDBJ whole genome shotgun (WGS) entry which is preliminary data.</text>
</comment>
<reference evidence="7 8" key="1">
    <citation type="submission" date="2020-08" db="EMBL/GenBank/DDBJ databases">
        <title>Cohnella phylogeny.</title>
        <authorList>
            <person name="Dunlap C."/>
        </authorList>
    </citation>
    <scope>NUCLEOTIDE SEQUENCE [LARGE SCALE GENOMIC DNA]</scope>
    <source>
        <strain evidence="7 8">CBP 2801</strain>
    </source>
</reference>
<organism evidence="7 8">
    <name type="scientific">Cohnella zeiphila</name>
    <dbReference type="NCBI Taxonomy" id="2761120"/>
    <lineage>
        <taxon>Bacteria</taxon>
        <taxon>Bacillati</taxon>
        <taxon>Bacillota</taxon>
        <taxon>Bacilli</taxon>
        <taxon>Bacillales</taxon>
        <taxon>Paenibacillaceae</taxon>
        <taxon>Cohnella</taxon>
    </lineage>
</organism>
<dbReference type="InterPro" id="IPR003313">
    <property type="entry name" value="AraC-bd"/>
</dbReference>
<dbReference type="InterPro" id="IPR009057">
    <property type="entry name" value="Homeodomain-like_sf"/>
</dbReference>
<dbReference type="InterPro" id="IPR018060">
    <property type="entry name" value="HTH_AraC"/>
</dbReference>
<accession>A0A7X0SUR2</accession>
<dbReference type="InterPro" id="IPR020449">
    <property type="entry name" value="Tscrpt_reg_AraC-type_HTH"/>
</dbReference>
<dbReference type="PRINTS" id="PR00032">
    <property type="entry name" value="HTHARAC"/>
</dbReference>
<proteinExistence type="predicted"/>
<evidence type="ECO:0000313" key="7">
    <source>
        <dbReference type="EMBL" id="MBB6735509.1"/>
    </source>
</evidence>
<evidence type="ECO:0000256" key="1">
    <source>
        <dbReference type="ARBA" id="ARBA00022490"/>
    </source>
</evidence>
<dbReference type="SUPFAM" id="SSF46689">
    <property type="entry name" value="Homeodomain-like"/>
    <property type="match status" value="2"/>
</dbReference>
<keyword evidence="5" id="KW-0804">Transcription</keyword>
<protein>
    <submittedName>
        <fullName evidence="7">Helix-turn-helix transcriptional regulator</fullName>
    </submittedName>
</protein>
<evidence type="ECO:0000256" key="4">
    <source>
        <dbReference type="ARBA" id="ARBA00023159"/>
    </source>
</evidence>